<reference evidence="3" key="1">
    <citation type="submission" date="2016-10" db="EMBL/GenBank/DDBJ databases">
        <authorList>
            <person name="Varghese N."/>
            <person name="Submissions S."/>
        </authorList>
    </citation>
    <scope>NUCLEOTIDE SEQUENCE [LARGE SCALE GENOMIC DNA]</scope>
    <source>
        <strain evidence="3">JS21-1</strain>
    </source>
</reference>
<name>A0A1H7G924_9SPHN</name>
<dbReference type="Proteomes" id="UP000199214">
    <property type="component" value="Unassembled WGS sequence"/>
</dbReference>
<evidence type="ECO:0000256" key="1">
    <source>
        <dbReference type="SAM" id="SignalP"/>
    </source>
</evidence>
<keyword evidence="3" id="KW-1185">Reference proteome</keyword>
<dbReference type="OrthoDB" id="7420165at2"/>
<feature type="chain" id="PRO_5011645559" description="Heavy-metal-associated domain-containing protein" evidence="1">
    <location>
        <begin position="26"/>
        <end position="413"/>
    </location>
</feature>
<evidence type="ECO:0000313" key="3">
    <source>
        <dbReference type="Proteomes" id="UP000199214"/>
    </source>
</evidence>
<sequence length="413" mass="43169">MRSRPFIAIAATAGIALLGAGAVVAQIDGGDRGVAAVDSSNDYEVGSVSVDVSGPNSQAARLAGWREAQRKAWVQLSRRLGGGGGLVPDGTLDSLVTAIVVGNEQIGPNRYIAQLGVLFDRTRTAGLLGISSFMARSQPLVVVPVVWSAGVGGVFEQRTAWQEAWARFRTGTSEIDYIRPPGNGADPLLLNVGQTERPARGWWRKVLDLYGGSDVLIPVVRLRRQWPGGPVIGEFEARHGPDNRLLSRFALRAENASALPALLDAGVKRMDDIYQSAARGGYLRADPGLNYVAPVADVDAPVITDTSLDADAAAAAQAVTTVIVQVETPDAAAVTSTENSLRGVAGVRSATTSSLALGGVSLMTVAFAGDPANLRAGLEARGWQVFGGGTTLRIRRAPQLLPPDLQPDNALAG</sequence>
<protein>
    <recommendedName>
        <fullName evidence="4">Heavy-metal-associated domain-containing protein</fullName>
    </recommendedName>
</protein>
<accession>A0A1H7G924</accession>
<gene>
    <name evidence="2" type="ORF">SAMN05216382_0219</name>
</gene>
<organism evidence="2 3">
    <name type="scientific">Sphingomonas palmae</name>
    <dbReference type="NCBI Taxonomy" id="1855283"/>
    <lineage>
        <taxon>Bacteria</taxon>
        <taxon>Pseudomonadati</taxon>
        <taxon>Pseudomonadota</taxon>
        <taxon>Alphaproteobacteria</taxon>
        <taxon>Sphingomonadales</taxon>
        <taxon>Sphingomonadaceae</taxon>
        <taxon>Sphingomonas</taxon>
    </lineage>
</organism>
<dbReference type="EMBL" id="FNZZ01000001">
    <property type="protein sequence ID" value="SEK33967.1"/>
    <property type="molecule type" value="Genomic_DNA"/>
</dbReference>
<evidence type="ECO:0008006" key="4">
    <source>
        <dbReference type="Google" id="ProtNLM"/>
    </source>
</evidence>
<proteinExistence type="predicted"/>
<dbReference type="STRING" id="1855283.SAMN05216382_0219"/>
<dbReference type="RefSeq" id="WP_093002478.1">
    <property type="nucleotide sequence ID" value="NZ_FNZZ01000001.1"/>
</dbReference>
<evidence type="ECO:0000313" key="2">
    <source>
        <dbReference type="EMBL" id="SEK33967.1"/>
    </source>
</evidence>
<feature type="signal peptide" evidence="1">
    <location>
        <begin position="1"/>
        <end position="25"/>
    </location>
</feature>
<dbReference type="AlphaFoldDB" id="A0A1H7G924"/>
<keyword evidence="1" id="KW-0732">Signal</keyword>